<dbReference type="InterPro" id="IPR010421">
    <property type="entry name" value="TrcR"/>
</dbReference>
<dbReference type="Pfam" id="PF06242">
    <property type="entry name" value="TrcR"/>
    <property type="match status" value="1"/>
</dbReference>
<organism evidence="1">
    <name type="scientific">metagenome</name>
    <dbReference type="NCBI Taxonomy" id="256318"/>
    <lineage>
        <taxon>unclassified sequences</taxon>
        <taxon>metagenomes</taxon>
    </lineage>
</organism>
<reference evidence="1" key="1">
    <citation type="submission" date="2018-07" db="EMBL/GenBank/DDBJ databases">
        <authorList>
            <person name="Quirk P.G."/>
            <person name="Krulwich T.A."/>
        </authorList>
    </citation>
    <scope>NUCLEOTIDE SEQUENCE</scope>
</reference>
<evidence type="ECO:0000313" key="1">
    <source>
        <dbReference type="EMBL" id="SUS07844.1"/>
    </source>
</evidence>
<gene>
    <name evidence="1" type="ORF">DF3PB_510008</name>
</gene>
<sequence length="202" mass="22595">MRRLNTVSNEVHPLNALESLRFMSRPLMPKATAVWLIENTTLSFEQIAEFCGMHMLEIKAIADGDVAIGMQGRDPVSAGELTMAEIERCAATPSARLRPAEHRVAGVDDKPKSARYVPVARRQDRPDAIAWLLKNYPELSDGQVCRLINTTKPTIEKIRDRTHWNAASIRPRNPVSLSLCKEADLQKEVDLARARSGTVRKT</sequence>
<dbReference type="EMBL" id="UIDG01000457">
    <property type="protein sequence ID" value="SUS07844.1"/>
    <property type="molecule type" value="Genomic_DNA"/>
</dbReference>
<name>A0A380TJL0_9ZZZZ</name>
<dbReference type="AlphaFoldDB" id="A0A380TJL0"/>
<protein>
    <submittedName>
        <fullName evidence="1">Cytoplasmic protein</fullName>
    </submittedName>
</protein>
<proteinExistence type="predicted"/>
<accession>A0A380TJL0</accession>